<evidence type="ECO:0000313" key="4">
    <source>
        <dbReference type="EMBL" id="RQW61726.1"/>
    </source>
</evidence>
<dbReference type="Pfam" id="PF00535">
    <property type="entry name" value="Glycos_transf_2"/>
    <property type="match status" value="1"/>
</dbReference>
<dbReference type="InterPro" id="IPR029044">
    <property type="entry name" value="Nucleotide-diphossugar_trans"/>
</dbReference>
<dbReference type="InterPro" id="IPR050834">
    <property type="entry name" value="Glycosyltransf_2"/>
</dbReference>
<keyword evidence="1 4" id="KW-0808">Transferase</keyword>
<feature type="domain" description="Glycosyltransferase 2-like" evidence="2">
    <location>
        <begin position="5"/>
        <end position="107"/>
    </location>
</feature>
<evidence type="ECO:0000256" key="1">
    <source>
        <dbReference type="ARBA" id="ARBA00022679"/>
    </source>
</evidence>
<evidence type="ECO:0000313" key="5">
    <source>
        <dbReference type="Proteomes" id="UP000281112"/>
    </source>
</evidence>
<name>A0A3N9U1G7_9VIBR</name>
<gene>
    <name evidence="4" type="ORF">EES38_17855</name>
</gene>
<dbReference type="Proteomes" id="UP000281112">
    <property type="component" value="Unassembled WGS sequence"/>
</dbReference>
<organism evidence="4 5">
    <name type="scientific">Vibrio viridaestus</name>
    <dbReference type="NCBI Taxonomy" id="2487322"/>
    <lineage>
        <taxon>Bacteria</taxon>
        <taxon>Pseudomonadati</taxon>
        <taxon>Pseudomonadota</taxon>
        <taxon>Gammaproteobacteria</taxon>
        <taxon>Vibrionales</taxon>
        <taxon>Vibrionaceae</taxon>
        <taxon>Vibrio</taxon>
    </lineage>
</organism>
<dbReference type="Gene3D" id="3.90.550.10">
    <property type="entry name" value="Spore Coat Polysaccharide Biosynthesis Protein SpsA, Chain A"/>
    <property type="match status" value="1"/>
</dbReference>
<dbReference type="SUPFAM" id="SSF53448">
    <property type="entry name" value="Nucleotide-diphospho-sugar transferases"/>
    <property type="match status" value="1"/>
</dbReference>
<reference evidence="4 5" key="1">
    <citation type="submission" date="2018-11" db="EMBL/GenBank/DDBJ databases">
        <title>Vibrio LJC006 sp. nov., isolated from seawater during the bloom of the enteromorpha.</title>
        <authorList>
            <person name="Liang J."/>
        </authorList>
    </citation>
    <scope>NUCLEOTIDE SEQUENCE [LARGE SCALE GENOMIC DNA]</scope>
    <source>
        <strain evidence="4 5">LJC006</strain>
    </source>
</reference>
<protein>
    <submittedName>
        <fullName evidence="4">Glycosyltransferase</fullName>
    </submittedName>
</protein>
<comment type="caution">
    <text evidence="4">The sequence shown here is derived from an EMBL/GenBank/DDBJ whole genome shotgun (WGS) entry which is preliminary data.</text>
</comment>
<proteinExistence type="predicted"/>
<dbReference type="InterPro" id="IPR001173">
    <property type="entry name" value="Glyco_trans_2-like"/>
</dbReference>
<dbReference type="InterPro" id="IPR027791">
    <property type="entry name" value="Galactosyl_T_C"/>
</dbReference>
<accession>A0A3N9U1G7</accession>
<dbReference type="PANTHER" id="PTHR43685">
    <property type="entry name" value="GLYCOSYLTRANSFERASE"/>
    <property type="match status" value="1"/>
</dbReference>
<dbReference type="OrthoDB" id="9801954at2"/>
<evidence type="ECO:0000259" key="2">
    <source>
        <dbReference type="Pfam" id="PF00535"/>
    </source>
</evidence>
<feature type="domain" description="Galactosyltransferase C-terminal" evidence="3">
    <location>
        <begin position="178"/>
        <end position="239"/>
    </location>
</feature>
<dbReference type="AlphaFoldDB" id="A0A3N9U1G7"/>
<dbReference type="EMBL" id="RJVQ01000010">
    <property type="protein sequence ID" value="RQW61726.1"/>
    <property type="molecule type" value="Genomic_DNA"/>
</dbReference>
<keyword evidence="5" id="KW-1185">Reference proteome</keyword>
<evidence type="ECO:0000259" key="3">
    <source>
        <dbReference type="Pfam" id="PF02709"/>
    </source>
</evidence>
<sequence length="274" mass="31465">MFSASVIIAFYNNITALDTILRALENQSNAGFEVVIADDGSCVDVQQWVENRIKESHLDIQHITQEDIGFRKNRILNKAISISRSDYLIFIDGDCIPQKYFVADHLENREPQTILNGRRVDLPSEYKDKLLSAKKPEEFFTCNMVSILFKYLSGKGKNIEKGIRIKSPLLSKFLNRKRRGIVGCNFSLHKEDIISVNGFNNLYEVASIGEDTDIEYRLVKTGKKIKNIFFQANILHLVHPELPRLSRAIELFEETKANNEFIAKNGYNESFQQK</sequence>
<dbReference type="GO" id="GO:0016740">
    <property type="term" value="F:transferase activity"/>
    <property type="evidence" value="ECO:0007669"/>
    <property type="project" value="UniProtKB-KW"/>
</dbReference>
<dbReference type="Pfam" id="PF02709">
    <property type="entry name" value="Glyco_transf_7C"/>
    <property type="match status" value="1"/>
</dbReference>
<dbReference type="RefSeq" id="WP_124938575.1">
    <property type="nucleotide sequence ID" value="NZ_RJVQ01000010.1"/>
</dbReference>
<dbReference type="PANTHER" id="PTHR43685:SF3">
    <property type="entry name" value="SLR2126 PROTEIN"/>
    <property type="match status" value="1"/>
</dbReference>